<dbReference type="Gene3D" id="3.40.50.720">
    <property type="entry name" value="NAD(P)-binding Rossmann-like Domain"/>
    <property type="match status" value="1"/>
</dbReference>
<accession>A0A382ACU0</accession>
<dbReference type="SUPFAM" id="SSF51735">
    <property type="entry name" value="NAD(P)-binding Rossmann-fold domains"/>
    <property type="match status" value="1"/>
</dbReference>
<dbReference type="EMBL" id="UINC01024773">
    <property type="protein sequence ID" value="SVA99091.1"/>
    <property type="molecule type" value="Genomic_DNA"/>
</dbReference>
<gene>
    <name evidence="2" type="ORF">METZ01_LOCUS151945</name>
</gene>
<dbReference type="Pfam" id="PF01408">
    <property type="entry name" value="GFO_IDH_MocA"/>
    <property type="match status" value="1"/>
</dbReference>
<evidence type="ECO:0000259" key="1">
    <source>
        <dbReference type="Pfam" id="PF01408"/>
    </source>
</evidence>
<dbReference type="InterPro" id="IPR050463">
    <property type="entry name" value="Gfo/Idh/MocA_oxidrdct_glycsds"/>
</dbReference>
<feature type="domain" description="Gfo/Idh/MocA-like oxidoreductase N-terminal" evidence="1">
    <location>
        <begin position="40"/>
        <end position="166"/>
    </location>
</feature>
<evidence type="ECO:0000313" key="2">
    <source>
        <dbReference type="EMBL" id="SVA99091.1"/>
    </source>
</evidence>
<dbReference type="InterPro" id="IPR006311">
    <property type="entry name" value="TAT_signal"/>
</dbReference>
<dbReference type="InterPro" id="IPR019546">
    <property type="entry name" value="TAT_signal_bac_arc"/>
</dbReference>
<name>A0A382ACU0_9ZZZZ</name>
<reference evidence="2" key="1">
    <citation type="submission" date="2018-05" db="EMBL/GenBank/DDBJ databases">
        <authorList>
            <person name="Lanie J.A."/>
            <person name="Ng W.-L."/>
            <person name="Kazmierczak K.M."/>
            <person name="Andrzejewski T.M."/>
            <person name="Davidsen T.M."/>
            <person name="Wayne K.J."/>
            <person name="Tettelin H."/>
            <person name="Glass J.I."/>
            <person name="Rusch D."/>
            <person name="Podicherti R."/>
            <person name="Tsui H.-C.T."/>
            <person name="Winkler M.E."/>
        </authorList>
    </citation>
    <scope>NUCLEOTIDE SEQUENCE</scope>
</reference>
<dbReference type="InterPro" id="IPR000683">
    <property type="entry name" value="Gfo/Idh/MocA-like_OxRdtase_N"/>
</dbReference>
<dbReference type="AlphaFoldDB" id="A0A382ACU0"/>
<dbReference type="NCBIfam" id="TIGR01409">
    <property type="entry name" value="TAT_signal_seq"/>
    <property type="match status" value="1"/>
</dbReference>
<dbReference type="PROSITE" id="PS51318">
    <property type="entry name" value="TAT"/>
    <property type="match status" value="1"/>
</dbReference>
<protein>
    <recommendedName>
        <fullName evidence="1">Gfo/Idh/MocA-like oxidoreductase N-terminal domain-containing protein</fullName>
    </recommendedName>
</protein>
<organism evidence="2">
    <name type="scientific">marine metagenome</name>
    <dbReference type="NCBI Taxonomy" id="408172"/>
    <lineage>
        <taxon>unclassified sequences</taxon>
        <taxon>metagenomes</taxon>
        <taxon>ecological metagenomes</taxon>
    </lineage>
</organism>
<dbReference type="SUPFAM" id="SSF55347">
    <property type="entry name" value="Glyceraldehyde-3-phosphate dehydrogenase-like, C-terminal domain"/>
    <property type="match status" value="1"/>
</dbReference>
<dbReference type="Gene3D" id="3.30.360.10">
    <property type="entry name" value="Dihydrodipicolinate Reductase, domain 2"/>
    <property type="match status" value="1"/>
</dbReference>
<dbReference type="PANTHER" id="PTHR43818">
    <property type="entry name" value="BCDNA.GH03377"/>
    <property type="match status" value="1"/>
</dbReference>
<dbReference type="PANTHER" id="PTHR43818:SF5">
    <property type="entry name" value="OXIDOREDUCTASE FAMILY PROTEIN"/>
    <property type="match status" value="1"/>
</dbReference>
<dbReference type="GO" id="GO:0000166">
    <property type="term" value="F:nucleotide binding"/>
    <property type="evidence" value="ECO:0007669"/>
    <property type="project" value="InterPro"/>
</dbReference>
<proteinExistence type="predicted"/>
<sequence>MKTETDSTRRNFLKATTATAGAALAFPTVTFGKPDSRKLKIGWIGCGGRGSGAINQALKADSNIELWSIGEAFQDKADAGMERIKKIHPGKVNVDKKRIHVGLDAYQKVIDSDVDVVLLTTPPGFRAQHIKTAVDAKKHIFAEKPMSTDAPSARSVIESIAKAKKQGTSVVDGFVWRWTYAQRDTYKRILDGELGDIQAIFSSYNNNARKRYVDFSRKNTKTDVEYMIRRWYYFTWLSGDHIVEQAIHSIDKMLWAKNDEPPAYCIANGGRQNRGETEGNIFDHFGVEYHWADGTQGFHYSRQMDNCENGVWDRIYGTKGKYNGESGRKFHAFGNKDGLIWKWNAGPNGERNNNGYQTEHDEMYAAIRDGKPLNTGDRMIKTTLTAMMARTAAYTGKKVTWEMMMNSKEALVPENITFDMKFPPRAVRHPGRDEVIKPHGWA</sequence>
<dbReference type="InterPro" id="IPR036291">
    <property type="entry name" value="NAD(P)-bd_dom_sf"/>
</dbReference>